<feature type="region of interest" description="Disordered" evidence="3">
    <location>
        <begin position="394"/>
        <end position="431"/>
    </location>
</feature>
<feature type="compositionally biased region" description="Acidic residues" evidence="3">
    <location>
        <begin position="394"/>
        <end position="419"/>
    </location>
</feature>
<dbReference type="InterPro" id="IPR050836">
    <property type="entry name" value="SDS22/Internalin_LRR"/>
</dbReference>
<dbReference type="EMBL" id="GBHO01019517">
    <property type="protein sequence ID" value="JAG24087.1"/>
    <property type="molecule type" value="Transcribed_RNA"/>
</dbReference>
<dbReference type="InterPro" id="IPR032675">
    <property type="entry name" value="LRR_dom_sf"/>
</dbReference>
<evidence type="ECO:0000256" key="1">
    <source>
        <dbReference type="ARBA" id="ARBA00022614"/>
    </source>
</evidence>
<dbReference type="EMBL" id="GBRD01004864">
    <property type="protein sequence ID" value="JAG60957.1"/>
    <property type="molecule type" value="Transcribed_RNA"/>
</dbReference>
<keyword evidence="1" id="KW-0433">Leucine-rich repeat</keyword>
<dbReference type="PANTHER" id="PTHR46652:SF3">
    <property type="entry name" value="LEUCINE-RICH REPEAT-CONTAINING PROTEIN 9"/>
    <property type="match status" value="1"/>
</dbReference>
<reference evidence="4" key="1">
    <citation type="journal article" date="2014" name="PLoS ONE">
        <title>Transcriptome-Based Identification of ABC Transporters in the Western Tarnished Plant Bug Lygus hesperus.</title>
        <authorList>
            <person name="Hull J.J."/>
            <person name="Chaney K."/>
            <person name="Geib S.M."/>
            <person name="Fabrick J.A."/>
            <person name="Brent C.S."/>
            <person name="Walsh D."/>
            <person name="Lavine L.C."/>
        </authorList>
    </citation>
    <scope>NUCLEOTIDE SEQUENCE</scope>
</reference>
<reference evidence="5" key="3">
    <citation type="submission" date="2014-09" db="EMBL/GenBank/DDBJ databases">
        <authorList>
            <person name="Magalhaes I.L.F."/>
            <person name="Oliveira U."/>
            <person name="Santos F.R."/>
            <person name="Vidigal T.H.D.A."/>
            <person name="Brescovit A.D."/>
            <person name="Santos A.J."/>
        </authorList>
    </citation>
    <scope>NUCLEOTIDE SEQUENCE</scope>
</reference>
<evidence type="ECO:0000313" key="4">
    <source>
        <dbReference type="EMBL" id="JAG24087.1"/>
    </source>
</evidence>
<dbReference type="SMART" id="SM00369">
    <property type="entry name" value="LRR_TYP"/>
    <property type="match status" value="3"/>
</dbReference>
<proteinExistence type="predicted"/>
<dbReference type="InterPro" id="IPR001611">
    <property type="entry name" value="Leu-rich_rpt"/>
</dbReference>
<dbReference type="AlphaFoldDB" id="A0A0A9XTM2"/>
<sequence length="440" mass="51437">MSVPSMKEMDGETAEVMPYASEASREGEIEEVLEGEEVVGEADEEGRVDENGEHRAARKVFRHYQIAYDREVDGPRHKKDLFWNIMTHTYRQEYVKSVEARKNETVMRPGMRILGGIPPSAFCKFSYDLDNPGSDLVFAYGLNLSKLDVQEISIIYKIKHLRWLNVSDNRMKMDSLRILENFPKLTTLISNNNRCNEINVPAPSLRELHMENNRLMTIEPFNLPNLEKLVISRNRLKKQLPNLFNDSNTPKLKDFICTHCRLKTTLSDWASTLSHLYLGYNKIRKIEGLDRLVNLRGLHLRSNRIKKLKGFSEKMKNLRYLNVRDNKISNVKQFRKLTVLPKLKYLICKGNPLENERSQEMCRYAIIYCMKKLFRINKDEVTLDEIQACMEAENLIDNEEDSSDDDVQEDLEDYDDEYNDAPPPEWEAEDDEFMRYETAG</sequence>
<dbReference type="Pfam" id="PF12799">
    <property type="entry name" value="LRR_4"/>
    <property type="match status" value="2"/>
</dbReference>
<dbReference type="SUPFAM" id="SSF52058">
    <property type="entry name" value="L domain-like"/>
    <property type="match status" value="1"/>
</dbReference>
<reference evidence="4" key="2">
    <citation type="submission" date="2014-07" db="EMBL/GenBank/DDBJ databases">
        <authorList>
            <person name="Hull J."/>
        </authorList>
    </citation>
    <scope>NUCLEOTIDE SEQUENCE</scope>
</reference>
<evidence type="ECO:0000256" key="2">
    <source>
        <dbReference type="ARBA" id="ARBA00022737"/>
    </source>
</evidence>
<name>A0A0A9XTM2_LYGHE</name>
<dbReference type="InterPro" id="IPR003591">
    <property type="entry name" value="Leu-rich_rpt_typical-subtyp"/>
</dbReference>
<organism evidence="4">
    <name type="scientific">Lygus hesperus</name>
    <name type="common">Western plant bug</name>
    <dbReference type="NCBI Taxonomy" id="30085"/>
    <lineage>
        <taxon>Eukaryota</taxon>
        <taxon>Metazoa</taxon>
        <taxon>Ecdysozoa</taxon>
        <taxon>Arthropoda</taxon>
        <taxon>Hexapoda</taxon>
        <taxon>Insecta</taxon>
        <taxon>Pterygota</taxon>
        <taxon>Neoptera</taxon>
        <taxon>Paraneoptera</taxon>
        <taxon>Hemiptera</taxon>
        <taxon>Heteroptera</taxon>
        <taxon>Panheteroptera</taxon>
        <taxon>Cimicomorpha</taxon>
        <taxon>Miridae</taxon>
        <taxon>Mirini</taxon>
        <taxon>Lygus</taxon>
    </lineage>
</organism>
<accession>A0A0A9XTM2</accession>
<feature type="region of interest" description="Disordered" evidence="3">
    <location>
        <begin position="1"/>
        <end position="31"/>
    </location>
</feature>
<evidence type="ECO:0000313" key="5">
    <source>
        <dbReference type="EMBL" id="JAG60957.1"/>
    </source>
</evidence>
<dbReference type="SMART" id="SM00365">
    <property type="entry name" value="LRR_SD22"/>
    <property type="match status" value="3"/>
</dbReference>
<evidence type="ECO:0000256" key="3">
    <source>
        <dbReference type="SAM" id="MobiDB-lite"/>
    </source>
</evidence>
<keyword evidence="2" id="KW-0677">Repeat</keyword>
<dbReference type="PROSITE" id="PS51450">
    <property type="entry name" value="LRR"/>
    <property type="match status" value="3"/>
</dbReference>
<dbReference type="PANTHER" id="PTHR46652">
    <property type="entry name" value="LEUCINE-RICH REPEAT AND IQ DOMAIN-CONTAINING PROTEIN 1-RELATED"/>
    <property type="match status" value="1"/>
</dbReference>
<dbReference type="Gene3D" id="3.80.10.10">
    <property type="entry name" value="Ribonuclease Inhibitor"/>
    <property type="match status" value="2"/>
</dbReference>
<gene>
    <name evidence="4" type="primary">lrrc23_0</name>
    <name evidence="4" type="ORF">CM83_7049</name>
</gene>
<protein>
    <submittedName>
        <fullName evidence="4">Leucine-rich repeat-containing protein 23</fullName>
    </submittedName>
</protein>
<dbReference type="InterPro" id="IPR025875">
    <property type="entry name" value="Leu-rich_rpt_4"/>
</dbReference>